<accession>H1YHZ1</accession>
<keyword evidence="2" id="KW-1185">Reference proteome</keyword>
<evidence type="ECO:0000313" key="1">
    <source>
        <dbReference type="EMBL" id="EHQ25539.1"/>
    </source>
</evidence>
<dbReference type="HOGENOM" id="CLU_502326_0_0_10"/>
<dbReference type="eggNOG" id="ENOG5033A69">
    <property type="taxonomic scope" value="Bacteria"/>
</dbReference>
<protein>
    <submittedName>
        <fullName evidence="1">Uncharacterized protein</fullName>
    </submittedName>
</protein>
<organism evidence="1 2">
    <name type="scientific">Mucilaginibacter paludis DSM 18603</name>
    <dbReference type="NCBI Taxonomy" id="714943"/>
    <lineage>
        <taxon>Bacteria</taxon>
        <taxon>Pseudomonadati</taxon>
        <taxon>Bacteroidota</taxon>
        <taxon>Sphingobacteriia</taxon>
        <taxon>Sphingobacteriales</taxon>
        <taxon>Sphingobacteriaceae</taxon>
        <taxon>Mucilaginibacter</taxon>
    </lineage>
</organism>
<dbReference type="STRING" id="714943.Mucpa_1379"/>
<name>H1YHZ1_9SPHI</name>
<reference evidence="1" key="1">
    <citation type="submission" date="2011-09" db="EMBL/GenBank/DDBJ databases">
        <title>The permanent draft genome of Mucilaginibacter paludis DSM 18603.</title>
        <authorList>
            <consortium name="US DOE Joint Genome Institute (JGI-PGF)"/>
            <person name="Lucas S."/>
            <person name="Han J."/>
            <person name="Lapidus A."/>
            <person name="Bruce D."/>
            <person name="Goodwin L."/>
            <person name="Pitluck S."/>
            <person name="Peters L."/>
            <person name="Kyrpides N."/>
            <person name="Mavromatis K."/>
            <person name="Ivanova N."/>
            <person name="Mikhailova N."/>
            <person name="Held B."/>
            <person name="Detter J.C."/>
            <person name="Tapia R."/>
            <person name="Han C."/>
            <person name="Land M."/>
            <person name="Hauser L."/>
            <person name="Markowitz V."/>
            <person name="Cheng J.-F."/>
            <person name="Hugenholtz P."/>
            <person name="Woyke T."/>
            <person name="Wu D."/>
            <person name="Tindall B."/>
            <person name="Brambilla E."/>
            <person name="Klenk H.-P."/>
            <person name="Eisen J.A."/>
        </authorList>
    </citation>
    <scope>NUCLEOTIDE SEQUENCE [LARGE SCALE GENOMIC DNA]</scope>
    <source>
        <strain evidence="1">DSM 18603</strain>
    </source>
</reference>
<dbReference type="EMBL" id="CM001403">
    <property type="protein sequence ID" value="EHQ25539.1"/>
    <property type="molecule type" value="Genomic_DNA"/>
</dbReference>
<dbReference type="AlphaFoldDB" id="H1YHZ1"/>
<dbReference type="Proteomes" id="UP000002774">
    <property type="component" value="Chromosome"/>
</dbReference>
<sequence length="540" mass="60405">MKNKFLLNLAPFKSRSFLLLVSLILICYSACKKEHYPPQLSSTSIKDPFIASLAEKLSTYDKSFIDSINQLGKIDWTKVIVRHTSSGEMPVNFILPIIKGDQPCNQVIEFGFSKDKKFVKATIRKLETAVLSTSSSNKQMITEQERTEHILYHFSQRGVRVSNSIIEAEHQRAQLYTLNKKNVLKSPSVGKQNNSIDNPPPINYCQTQLIFDFYISYHIEVDGSGSSSDYDGAYSKWIEGMEPSTIQFEISNYFFAYLMSNYIPYLTDQSSSYTNALFIYNMDDTNGQLGYFIQDALQHAMQQVQMEYAPQMWSIGLSYFNYSTRSNCNGSTTADGGWVDTRNGADAPVFEIINKVKDPCLHNMVDAILNDNGKGDINALIQHVFGTTSTLNFTITDQVIMTNSGDDGEESPLKDSNGALIGAEIYLNPGTLSNSSQEFIAATILHEGVHAYLDYQGIDIGAPQHELMAKDYLDDMAGDLQTMFPGMSDQIAYSLAWGGLENTYLYNNPGLVNCPGYQLEINTLYRAHTDGQGHFYGHGC</sequence>
<evidence type="ECO:0000313" key="2">
    <source>
        <dbReference type="Proteomes" id="UP000002774"/>
    </source>
</evidence>
<dbReference type="RefSeq" id="WP_008505312.1">
    <property type="nucleotide sequence ID" value="NZ_CM001403.1"/>
</dbReference>
<proteinExistence type="predicted"/>
<gene>
    <name evidence="1" type="ORF">Mucpa_1379</name>
</gene>